<dbReference type="EMBL" id="QWDN01000010">
    <property type="protein sequence ID" value="TEB42198.1"/>
    <property type="molecule type" value="Genomic_DNA"/>
</dbReference>
<comment type="caution">
    <text evidence="2">The sequence shown here is derived from an EMBL/GenBank/DDBJ whole genome shotgun (WGS) entry which is preliminary data.</text>
</comment>
<reference evidence="1" key="3">
    <citation type="submission" date="2019-03" db="EMBL/GenBank/DDBJ databases">
        <authorList>
            <person name="Whitman W."/>
            <person name="Huntemann M."/>
            <person name="Clum A."/>
            <person name="Pillay M."/>
            <person name="Palaniappan K."/>
            <person name="Varghese N."/>
            <person name="Mikhailova N."/>
            <person name="Stamatis D."/>
            <person name="Reddy T."/>
            <person name="Daum C."/>
            <person name="Shapiro N."/>
            <person name="Ivanova N."/>
            <person name="Kyrpides N."/>
            <person name="Woyke T."/>
        </authorList>
    </citation>
    <scope>NUCLEOTIDE SEQUENCE</scope>
    <source>
        <strain evidence="1">P5626</strain>
    </source>
</reference>
<evidence type="ECO:0000313" key="1">
    <source>
        <dbReference type="EMBL" id="TCN61325.1"/>
    </source>
</evidence>
<reference evidence="1 3" key="1">
    <citation type="journal article" date="2015" name="Stand. Genomic Sci.">
        <title>Genomic Encyclopedia of Bacterial and Archaeal Type Strains, Phase III: the genomes of soil and plant-associated and newly described type strains.</title>
        <authorList>
            <person name="Whitman W.B."/>
            <person name="Woyke T."/>
            <person name="Klenk H.P."/>
            <person name="Zhou Y."/>
            <person name="Lilburn T.G."/>
            <person name="Beck B.J."/>
            <person name="De Vos P."/>
            <person name="Vandamme P."/>
            <person name="Eisen J.A."/>
            <person name="Garrity G."/>
            <person name="Hugenholtz P."/>
            <person name="Kyrpides N.C."/>
        </authorList>
    </citation>
    <scope>NUCLEOTIDE SEQUENCE [LARGE SCALE GENOMIC DNA]</scope>
    <source>
        <strain evidence="1 3">P5626</strain>
    </source>
</reference>
<organism evidence="2 4">
    <name type="scientific">Flavobacterium circumlabens</name>
    <dbReference type="NCBI Taxonomy" id="2133765"/>
    <lineage>
        <taxon>Bacteria</taxon>
        <taxon>Pseudomonadati</taxon>
        <taxon>Bacteroidota</taxon>
        <taxon>Flavobacteriia</taxon>
        <taxon>Flavobacteriales</taxon>
        <taxon>Flavobacteriaceae</taxon>
        <taxon>Flavobacterium</taxon>
    </lineage>
</organism>
<sequence>MTKENQKPSHHDVMPSVANFLSNLWFEGEFREQPEHLSEIFEALLETEMGDNHDLRAKMLNCIKTSKMLAKALEPFSDKQIEKACKSLTA</sequence>
<dbReference type="Proteomes" id="UP000298340">
    <property type="component" value="Unassembled WGS sequence"/>
</dbReference>
<proteinExistence type="predicted"/>
<reference evidence="2 4" key="2">
    <citation type="journal article" date="2018" name="Syst. Appl. Microbiol.">
        <title>Flavobacterium circumlabens sp. nov. and Flavobacterium cupreum sp. nov., two psychrotrophic species isolated from Antarctic environmental samples.</title>
        <authorList>
            <person name="Kralova S."/>
            <person name="Busse H.J."/>
            <person name="Svec P."/>
            <person name="Maslanova I."/>
            <person name="Stankova E."/>
            <person name="Bartak M."/>
            <person name="Sedlacek I."/>
        </authorList>
    </citation>
    <scope>NUCLEOTIDE SEQUENCE [LARGE SCALE GENOMIC DNA]</scope>
    <source>
        <strain evidence="2 4">CCM 8828</strain>
    </source>
</reference>
<dbReference type="RefSeq" id="WP_132033067.1">
    <property type="nucleotide sequence ID" value="NZ_JBDSHJ010000055.1"/>
</dbReference>
<evidence type="ECO:0000313" key="3">
    <source>
        <dbReference type="Proteomes" id="UP000295270"/>
    </source>
</evidence>
<name>A0A4Y7U7Y5_9FLAO</name>
<evidence type="ECO:0000313" key="4">
    <source>
        <dbReference type="Proteomes" id="UP000298340"/>
    </source>
</evidence>
<protein>
    <submittedName>
        <fullName evidence="2">Uncharacterized protein</fullName>
    </submittedName>
</protein>
<gene>
    <name evidence="2" type="ORF">D0809_21740</name>
    <name evidence="1" type="ORF">EV142_101914</name>
</gene>
<keyword evidence="3" id="KW-1185">Reference proteome</keyword>
<evidence type="ECO:0000313" key="2">
    <source>
        <dbReference type="EMBL" id="TEB42198.1"/>
    </source>
</evidence>
<dbReference type="OrthoDB" id="1370770at2"/>
<dbReference type="EMBL" id="SLWA01000001">
    <property type="protein sequence ID" value="TCN61325.1"/>
    <property type="molecule type" value="Genomic_DNA"/>
</dbReference>
<dbReference type="AlphaFoldDB" id="A0A4Y7U7Y5"/>
<accession>A0A4Y7U7Y5</accession>
<dbReference type="Proteomes" id="UP000295270">
    <property type="component" value="Unassembled WGS sequence"/>
</dbReference>